<dbReference type="Proteomes" id="UP000679226">
    <property type="component" value="Chromosome"/>
</dbReference>
<dbReference type="InterPro" id="IPR032187">
    <property type="entry name" value="SusF/SusE-like_C"/>
</dbReference>
<gene>
    <name evidence="2" type="primary">susF</name>
    <name evidence="2" type="ORF">INE88_00647</name>
</gene>
<name>A0A975KED5_9BACE</name>
<accession>A0A975KED5</accession>
<dbReference type="Gene3D" id="2.60.40.3620">
    <property type="match status" value="1"/>
</dbReference>
<feature type="domain" description="Outer membrane protein SusF/SusE-like C-terminal" evidence="1">
    <location>
        <begin position="110"/>
        <end position="210"/>
    </location>
</feature>
<dbReference type="AlphaFoldDB" id="A0A975KED5"/>
<reference evidence="2" key="1">
    <citation type="journal article" date="2021" name="PLoS Genet.">
        <title>Mobile Type VI secretion system loci of the gut Bacteroidales display extensive intra-ecosystem transfer, multi-species spread and geographical clustering.</title>
        <authorList>
            <person name="Garcia-Bayona L."/>
            <person name="Coyne M.J."/>
            <person name="Comstock L.E."/>
        </authorList>
    </citation>
    <scope>NUCLEOTIDE SEQUENCE</scope>
    <source>
        <strain evidence="2">CL11T00C20</strain>
    </source>
</reference>
<dbReference type="EMBL" id="CP072227">
    <property type="protein sequence ID" value="QUT43864.1"/>
    <property type="molecule type" value="Genomic_DNA"/>
</dbReference>
<evidence type="ECO:0000313" key="2">
    <source>
        <dbReference type="EMBL" id="QUT43864.1"/>
    </source>
</evidence>
<dbReference type="CDD" id="cd12965">
    <property type="entry name" value="CBM-Eb_CBM-Fb"/>
    <property type="match status" value="1"/>
</dbReference>
<organism evidence="2 3">
    <name type="scientific">Bacteroides eggerthii</name>
    <dbReference type="NCBI Taxonomy" id="28111"/>
    <lineage>
        <taxon>Bacteria</taxon>
        <taxon>Pseudomonadati</taxon>
        <taxon>Bacteroidota</taxon>
        <taxon>Bacteroidia</taxon>
        <taxon>Bacteroidales</taxon>
        <taxon>Bacteroidaceae</taxon>
        <taxon>Bacteroides</taxon>
    </lineage>
</organism>
<dbReference type="Pfam" id="PF16411">
    <property type="entry name" value="SusF_SusE"/>
    <property type="match status" value="2"/>
</dbReference>
<dbReference type="RefSeq" id="WP_249932247.1">
    <property type="nucleotide sequence ID" value="NZ_CP072227.1"/>
</dbReference>
<dbReference type="KEGG" id="beg:INE88_00647"/>
<proteinExistence type="predicted"/>
<dbReference type="GO" id="GO:0019867">
    <property type="term" value="C:outer membrane"/>
    <property type="evidence" value="ECO:0007669"/>
    <property type="project" value="InterPro"/>
</dbReference>
<evidence type="ECO:0000313" key="3">
    <source>
        <dbReference type="Proteomes" id="UP000679226"/>
    </source>
</evidence>
<feature type="domain" description="Outer membrane protein SusF/SusE-like C-terminal" evidence="1">
    <location>
        <begin position="1"/>
        <end position="91"/>
    </location>
</feature>
<sequence>MFVNGDAWGWPQDWSTAPEMIPVHSHDGMFWGIYYLQAGNGMKFNNEKSWSTGDNFGAENEDPKGYGEYPAGGSNLKVADTGYYLVIVSCTLSADKKSVNRKVILAEPKLFLRGACAGGWADAGAGRPNDLEVAFALAADGATYEAVTAGDGDLRIYVATGVQGVDWWQSELVVRDDKIEYRGKGGDQEPRVPVTIGKTVSLDFRTNTGSIQ</sequence>
<protein>
    <submittedName>
        <fullName evidence="2">Outer membrane protein SusF</fullName>
    </submittedName>
</protein>
<evidence type="ECO:0000259" key="1">
    <source>
        <dbReference type="Pfam" id="PF16411"/>
    </source>
</evidence>
<dbReference type="Gene3D" id="2.60.40.3610">
    <property type="match status" value="1"/>
</dbReference>
<dbReference type="GO" id="GO:2001070">
    <property type="term" value="F:starch binding"/>
    <property type="evidence" value="ECO:0007669"/>
    <property type="project" value="InterPro"/>
</dbReference>